<dbReference type="InParanoid" id="A0A507BDV4"/>
<dbReference type="Pfam" id="PF00326">
    <property type="entry name" value="Peptidase_S9"/>
    <property type="match status" value="1"/>
</dbReference>
<dbReference type="PANTHER" id="PTHR11731:SF200">
    <property type="entry name" value="DIPEPTIDYL PEPTIDASE 10, ISOFORM B"/>
    <property type="match status" value="1"/>
</dbReference>
<name>A0A507BDV4_9PEZI</name>
<proteinExistence type="inferred from homology"/>
<evidence type="ECO:0000313" key="22">
    <source>
        <dbReference type="Proteomes" id="UP000319257"/>
    </source>
</evidence>
<dbReference type="STRING" id="1093900.A0A507BDV4"/>
<keyword evidence="16" id="KW-0325">Glycoprotein</keyword>
<keyword evidence="13" id="KW-0735">Signal-anchor</keyword>
<keyword evidence="8" id="KW-0926">Vacuole</keyword>
<feature type="region of interest" description="Disordered" evidence="17">
    <location>
        <begin position="38"/>
        <end position="86"/>
    </location>
</feature>
<dbReference type="PROSITE" id="PS00708">
    <property type="entry name" value="PRO_ENDOPEP_SER"/>
    <property type="match status" value="1"/>
</dbReference>
<comment type="subcellular location">
    <subcellularLocation>
        <location evidence="3">Vacuole membrane</location>
        <topology evidence="3">Single-pass type II membrane protein</topology>
    </subcellularLocation>
</comment>
<keyword evidence="15 18" id="KW-0472">Membrane</keyword>
<keyword evidence="14 18" id="KW-1133">Transmembrane helix</keyword>
<dbReference type="InterPro" id="IPR002471">
    <property type="entry name" value="Pept_S9_AS"/>
</dbReference>
<dbReference type="InterPro" id="IPR001375">
    <property type="entry name" value="Peptidase_S9_cat"/>
</dbReference>
<dbReference type="FunFam" id="3.40.50.1820:FF:000003">
    <property type="entry name" value="Dipeptidyl peptidase 4"/>
    <property type="match status" value="1"/>
</dbReference>
<dbReference type="Pfam" id="PF00930">
    <property type="entry name" value="DPPIV_N"/>
    <property type="match status" value="1"/>
</dbReference>
<dbReference type="SUPFAM" id="SSF82171">
    <property type="entry name" value="DPP6 N-terminal domain-like"/>
    <property type="match status" value="1"/>
</dbReference>
<dbReference type="GO" id="GO:0005774">
    <property type="term" value="C:vacuolar membrane"/>
    <property type="evidence" value="ECO:0007669"/>
    <property type="project" value="UniProtKB-SubCell"/>
</dbReference>
<dbReference type="GO" id="GO:0005886">
    <property type="term" value="C:plasma membrane"/>
    <property type="evidence" value="ECO:0007669"/>
    <property type="project" value="TreeGrafter"/>
</dbReference>
<dbReference type="EC" id="3.4.14.5" evidence="5"/>
<evidence type="ECO:0000256" key="13">
    <source>
        <dbReference type="ARBA" id="ARBA00022968"/>
    </source>
</evidence>
<evidence type="ECO:0000256" key="14">
    <source>
        <dbReference type="ARBA" id="ARBA00022989"/>
    </source>
</evidence>
<dbReference type="RefSeq" id="XP_030997250.1">
    <property type="nucleotide sequence ID" value="XM_031138626.1"/>
</dbReference>
<comment type="caution">
    <text evidence="21">The sequence shown here is derived from an EMBL/GenBank/DDBJ whole genome shotgun (WGS) entry which is preliminary data.</text>
</comment>
<keyword evidence="12" id="KW-0720">Serine protease</keyword>
<sequence length="922" mass="101532">MAQGKLVDAEVFNAGVDRTSLESNSSVSTTSLVFERIDERLRHGPSGMSEKRPPRKYPSHDHDTLSDLDDEDPLKEESSHDLETGPFLGGAAAAGAAGGVKGMDRGLRKVLIVASALFVAAWVAGLLVYVTSKSYQHTSKVDHDPQATVSRGTGKKITMDQLHSGFWRPRQHDISWIAGPGGEDGLLLETGAEGKDYLVVEDVRGQESEQVAAQSSRTLMKQGQFEYGGRVRQPDDAVPSRDLRKVLLATESQKNWRWSTVAKYWIFDVASQKAEPLVPDEPDARVQLAQWSPTSDSIAFTMDNNLYLRKLGESRVVQITKDGGPEFFHGIPDWVYEEEVLGGGSATWWSEDGQHIAFLTTNETGVPEYPIAFHVSRPSGQKPKPGEEGYPEIQKLKYPKAGAHNPVVSVRFYDVALGDVFSVDIEGGFADDDRLVTTLVWAGKQVIVKETNRISDVMRVVLVDVESRTGKTVRSVDVGKIDGGWFEISQKTRYIPADPARGRPKDGYIDTVIHDNGDHLAYFTPPDNPDPIMLTSGAWEVVDAPEAVDLDKNLVYFVATKESSVQRHIYSVKLDGSGLTAFTDTKAEGYYSGSFSSGAGYALLTYSGPGIPWQKVLSTPGNDIRYEHVVEENKELADSAKKHELPLLVYGTLEVEGGVRLNYVERRPPHFNPSRKYPVLFFQYSGPGSQSVSKAFRVDFQSYVAASLGYVVVTVDGRGTGFIGRGARVVVRGRLGLAEARDQIAAGRRWAGLGYVDASRLAIWGWSYGGFMALKTLEQDAGATFSYGMAVAPVTDWRFYDSVYTERYMSTPQLNAAGYDASAVANVSALGESVRFLLVHGSADDNVHFQNSLTLLDRLDLAGVENYDVHVFPDSNHGIYFHNANRVVYDKLSNWLVNAFNGEWLKVNQAKPVEITAKEKKE</sequence>
<evidence type="ECO:0000256" key="2">
    <source>
        <dbReference type="ARBA" id="ARBA00002218"/>
    </source>
</evidence>
<dbReference type="InterPro" id="IPR002469">
    <property type="entry name" value="Peptidase_S9B_N"/>
</dbReference>
<feature type="domain" description="Peptidase S9 prolyl oligopeptidase catalytic" evidence="19">
    <location>
        <begin position="698"/>
        <end position="902"/>
    </location>
</feature>
<dbReference type="AlphaFoldDB" id="A0A507BDV4"/>
<dbReference type="GeneID" id="41971684"/>
<feature type="transmembrane region" description="Helical" evidence="18">
    <location>
        <begin position="110"/>
        <end position="130"/>
    </location>
</feature>
<dbReference type="InterPro" id="IPR029058">
    <property type="entry name" value="AB_hydrolase_fold"/>
</dbReference>
<evidence type="ECO:0000256" key="1">
    <source>
        <dbReference type="ARBA" id="ARBA00001257"/>
    </source>
</evidence>
<dbReference type="GO" id="GO:0008239">
    <property type="term" value="F:dipeptidyl-peptidase activity"/>
    <property type="evidence" value="ECO:0007669"/>
    <property type="project" value="UniProtKB-EC"/>
</dbReference>
<evidence type="ECO:0000256" key="3">
    <source>
        <dbReference type="ARBA" id="ARBA00004576"/>
    </source>
</evidence>
<dbReference type="OrthoDB" id="16520at2759"/>
<dbReference type="PANTHER" id="PTHR11731">
    <property type="entry name" value="PROTEASE FAMILY S9B,C DIPEPTIDYL-PEPTIDASE IV-RELATED"/>
    <property type="match status" value="1"/>
</dbReference>
<feature type="domain" description="Dipeptidylpeptidase IV N-terminal" evidence="20">
    <location>
        <begin position="240"/>
        <end position="613"/>
    </location>
</feature>
<evidence type="ECO:0000256" key="9">
    <source>
        <dbReference type="ARBA" id="ARBA00022670"/>
    </source>
</evidence>
<keyword evidence="7" id="KW-0031">Aminopeptidase</keyword>
<evidence type="ECO:0000256" key="15">
    <source>
        <dbReference type="ARBA" id="ARBA00023136"/>
    </source>
</evidence>
<dbReference type="Proteomes" id="UP000319257">
    <property type="component" value="Unassembled WGS sequence"/>
</dbReference>
<dbReference type="GO" id="GO:0004252">
    <property type="term" value="F:serine-type endopeptidase activity"/>
    <property type="evidence" value="ECO:0007669"/>
    <property type="project" value="InterPro"/>
</dbReference>
<evidence type="ECO:0000256" key="8">
    <source>
        <dbReference type="ARBA" id="ARBA00022554"/>
    </source>
</evidence>
<evidence type="ECO:0000256" key="18">
    <source>
        <dbReference type="SAM" id="Phobius"/>
    </source>
</evidence>
<evidence type="ECO:0000256" key="16">
    <source>
        <dbReference type="ARBA" id="ARBA00023180"/>
    </source>
</evidence>
<gene>
    <name evidence="21" type="ORF">E0L32_004237</name>
</gene>
<dbReference type="SUPFAM" id="SSF53474">
    <property type="entry name" value="alpha/beta-Hydrolases"/>
    <property type="match status" value="1"/>
</dbReference>
<comment type="function">
    <text evidence="2">Type IV dipeptidyl-peptidase which removes N-terminal dipeptides sequentially from polypeptides having unsubstituted N-termini provided that the penultimate residue is proline.</text>
</comment>
<evidence type="ECO:0000259" key="20">
    <source>
        <dbReference type="Pfam" id="PF00930"/>
    </source>
</evidence>
<accession>A0A507BDV4</accession>
<evidence type="ECO:0000256" key="6">
    <source>
        <dbReference type="ARBA" id="ARBA00014118"/>
    </source>
</evidence>
<reference evidence="21 22" key="1">
    <citation type="submission" date="2019-06" db="EMBL/GenBank/DDBJ databases">
        <title>Draft genome sequence of the filamentous fungus Phialemoniopsis curvata isolated from diesel fuel.</title>
        <authorList>
            <person name="Varaljay V.A."/>
            <person name="Lyon W.J."/>
            <person name="Crouch A.L."/>
            <person name="Drake C.E."/>
            <person name="Hollomon J.M."/>
            <person name="Nadeau L.J."/>
            <person name="Nunn H.S."/>
            <person name="Stevenson B.S."/>
            <person name="Bojanowski C.L."/>
            <person name="Crookes-Goodson W.J."/>
        </authorList>
    </citation>
    <scope>NUCLEOTIDE SEQUENCE [LARGE SCALE GENOMIC DNA]</scope>
    <source>
        <strain evidence="21 22">D216</strain>
    </source>
</reference>
<evidence type="ECO:0000256" key="17">
    <source>
        <dbReference type="SAM" id="MobiDB-lite"/>
    </source>
</evidence>
<evidence type="ECO:0000256" key="5">
    <source>
        <dbReference type="ARBA" id="ARBA00012062"/>
    </source>
</evidence>
<evidence type="ECO:0000256" key="11">
    <source>
        <dbReference type="ARBA" id="ARBA00022801"/>
    </source>
</evidence>
<dbReference type="Gene3D" id="3.40.50.1820">
    <property type="entry name" value="alpha/beta hydrolase"/>
    <property type="match status" value="1"/>
</dbReference>
<dbReference type="InterPro" id="IPR050278">
    <property type="entry name" value="Serine_Prot_S9B/DPPIV"/>
</dbReference>
<keyword evidence="11" id="KW-0378">Hydrolase</keyword>
<keyword evidence="10 18" id="KW-0812">Transmembrane</keyword>
<comment type="similarity">
    <text evidence="4">Belongs to the peptidase S9B family.</text>
</comment>
<dbReference type="FunCoup" id="A0A507BDV4">
    <property type="interactions" value="317"/>
</dbReference>
<dbReference type="Gene3D" id="2.140.10.30">
    <property type="entry name" value="Dipeptidylpeptidase IV, N-terminal domain"/>
    <property type="match status" value="1"/>
</dbReference>
<protein>
    <recommendedName>
        <fullName evidence="6">Probable dipeptidyl-aminopeptidase B</fullName>
        <ecNumber evidence="5">3.4.14.5</ecNumber>
    </recommendedName>
</protein>
<evidence type="ECO:0000256" key="12">
    <source>
        <dbReference type="ARBA" id="ARBA00022825"/>
    </source>
</evidence>
<dbReference type="GO" id="GO:0004177">
    <property type="term" value="F:aminopeptidase activity"/>
    <property type="evidence" value="ECO:0007669"/>
    <property type="project" value="UniProtKB-KW"/>
</dbReference>
<keyword evidence="22" id="KW-1185">Reference proteome</keyword>
<evidence type="ECO:0000256" key="7">
    <source>
        <dbReference type="ARBA" id="ARBA00022438"/>
    </source>
</evidence>
<evidence type="ECO:0000259" key="19">
    <source>
        <dbReference type="Pfam" id="PF00326"/>
    </source>
</evidence>
<evidence type="ECO:0000256" key="4">
    <source>
        <dbReference type="ARBA" id="ARBA00006150"/>
    </source>
</evidence>
<organism evidence="21 22">
    <name type="scientific">Thyridium curvatum</name>
    <dbReference type="NCBI Taxonomy" id="1093900"/>
    <lineage>
        <taxon>Eukaryota</taxon>
        <taxon>Fungi</taxon>
        <taxon>Dikarya</taxon>
        <taxon>Ascomycota</taxon>
        <taxon>Pezizomycotina</taxon>
        <taxon>Sordariomycetes</taxon>
        <taxon>Sordariomycetidae</taxon>
        <taxon>Thyridiales</taxon>
        <taxon>Thyridiaceae</taxon>
        <taxon>Thyridium</taxon>
    </lineage>
</organism>
<comment type="catalytic activity">
    <reaction evidence="1">
        <text>Release of an N-terminal dipeptide, Xaa-Yaa-|-Zaa-, from a polypeptide, preferentially when Yaa is Pro, provided Zaa is neither Pro nor hydroxyproline.</text>
        <dbReference type="EC" id="3.4.14.5"/>
    </reaction>
</comment>
<evidence type="ECO:0000313" key="21">
    <source>
        <dbReference type="EMBL" id="TPX15539.1"/>
    </source>
</evidence>
<keyword evidence="9" id="KW-0645">Protease</keyword>
<dbReference type="GO" id="GO:0006508">
    <property type="term" value="P:proteolysis"/>
    <property type="evidence" value="ECO:0007669"/>
    <property type="project" value="UniProtKB-KW"/>
</dbReference>
<dbReference type="EMBL" id="SKBQ01000020">
    <property type="protein sequence ID" value="TPX15539.1"/>
    <property type="molecule type" value="Genomic_DNA"/>
</dbReference>
<evidence type="ECO:0000256" key="10">
    <source>
        <dbReference type="ARBA" id="ARBA00022692"/>
    </source>
</evidence>